<dbReference type="InterPro" id="IPR035919">
    <property type="entry name" value="EAL_sf"/>
</dbReference>
<evidence type="ECO:0000313" key="3">
    <source>
        <dbReference type="Proteomes" id="UP000343317"/>
    </source>
</evidence>
<dbReference type="PANTHER" id="PTHR44757:SF2">
    <property type="entry name" value="BIOFILM ARCHITECTURE MAINTENANCE PROTEIN MBAA"/>
    <property type="match status" value="1"/>
</dbReference>
<dbReference type="InterPro" id="IPR001633">
    <property type="entry name" value="EAL_dom"/>
</dbReference>
<dbReference type="SUPFAM" id="SSF141868">
    <property type="entry name" value="EAL domain-like"/>
    <property type="match status" value="1"/>
</dbReference>
<dbReference type="CDD" id="cd01948">
    <property type="entry name" value="EAL"/>
    <property type="match status" value="1"/>
</dbReference>
<organism evidence="2 3">
    <name type="scientific">Pandoraea horticolens</name>
    <dbReference type="NCBI Taxonomy" id="2508298"/>
    <lineage>
        <taxon>Bacteria</taxon>
        <taxon>Pseudomonadati</taxon>
        <taxon>Pseudomonadota</taxon>
        <taxon>Betaproteobacteria</taxon>
        <taxon>Burkholderiales</taxon>
        <taxon>Burkholderiaceae</taxon>
        <taxon>Pandoraea</taxon>
    </lineage>
</organism>
<feature type="domain" description="EAL" evidence="1">
    <location>
        <begin position="158"/>
        <end position="307"/>
    </location>
</feature>
<keyword evidence="3" id="KW-1185">Reference proteome</keyword>
<protein>
    <submittedName>
        <fullName evidence="2">Diguanylate phosphodiesterase</fullName>
    </submittedName>
</protein>
<dbReference type="SMART" id="SM00052">
    <property type="entry name" value="EAL"/>
    <property type="match status" value="1"/>
</dbReference>
<proteinExistence type="predicted"/>
<reference evidence="2 3" key="1">
    <citation type="submission" date="2019-08" db="EMBL/GenBank/DDBJ databases">
        <authorList>
            <person name="Peeters C."/>
        </authorList>
    </citation>
    <scope>NUCLEOTIDE SEQUENCE [LARGE SCALE GENOMIC DNA]</scope>
    <source>
        <strain evidence="2 3">LMG 31112</strain>
    </source>
</reference>
<evidence type="ECO:0000313" key="2">
    <source>
        <dbReference type="EMBL" id="VVD97291.1"/>
    </source>
</evidence>
<dbReference type="Pfam" id="PF00563">
    <property type="entry name" value="EAL"/>
    <property type="match status" value="1"/>
</dbReference>
<dbReference type="Proteomes" id="UP000343317">
    <property type="component" value="Unassembled WGS sequence"/>
</dbReference>
<dbReference type="AlphaFoldDB" id="A0A5E4UBV1"/>
<gene>
    <name evidence="2" type="ORF">PHO31112_01942</name>
</gene>
<evidence type="ECO:0000259" key="1">
    <source>
        <dbReference type="PROSITE" id="PS50883"/>
    </source>
</evidence>
<name>A0A5E4UBV1_9BURK</name>
<dbReference type="InterPro" id="IPR052155">
    <property type="entry name" value="Biofilm_reg_signaling"/>
</dbReference>
<dbReference type="EMBL" id="CABPSM010000004">
    <property type="protein sequence ID" value="VVD97291.1"/>
    <property type="molecule type" value="Genomic_DNA"/>
</dbReference>
<sequence>MIPKDPPGGHIFPCPRRLSTWRNGARNHLINNENRAIRSLDSRDKNRDAREVLHDVPELRPTCWASAAFSRCSTRRNWLAAACPRWVGIVLDLSQQVQVASRLWYVTHHDPVTRLPNPPLLNERLEPAIHRCARQQAGPRSCSSNSISSEMDAHAHRRNELESLLRVAVHEQARSQLHLVYQTQVSLANGEIRHAEALLRRRHPSLGAVGPAEFIPIAETAGLILPLGEWVMHAACREARRLLRRGGQLPRISVNVSAQQFARQDVVGMIGRALSAHALEPRYPEIEITETVLLGDQSWLKPTAGPS</sequence>
<accession>A0A5E4UBV1</accession>
<dbReference type="PANTHER" id="PTHR44757">
    <property type="entry name" value="DIGUANYLATE CYCLASE DGCP"/>
    <property type="match status" value="1"/>
</dbReference>
<dbReference type="Gene3D" id="3.20.20.450">
    <property type="entry name" value="EAL domain"/>
    <property type="match status" value="1"/>
</dbReference>
<dbReference type="PROSITE" id="PS50883">
    <property type="entry name" value="EAL"/>
    <property type="match status" value="1"/>
</dbReference>